<keyword evidence="4 10" id="KW-0812">Transmembrane</keyword>
<evidence type="ECO:0000313" key="12">
    <source>
        <dbReference type="Proteomes" id="UP000230069"/>
    </source>
</evidence>
<keyword evidence="3 10" id="KW-0813">Transport</keyword>
<dbReference type="PANTHER" id="PTHR14467:SF0">
    <property type="entry name" value="PROTEIN ARV1"/>
    <property type="match status" value="1"/>
</dbReference>
<gene>
    <name evidence="11" type="ORF">AQUCO_01700595v1</name>
</gene>
<dbReference type="InterPro" id="IPR007290">
    <property type="entry name" value="Arv1"/>
</dbReference>
<feature type="transmembrane region" description="Helical" evidence="10">
    <location>
        <begin position="152"/>
        <end position="175"/>
    </location>
</feature>
<evidence type="ECO:0000256" key="9">
    <source>
        <dbReference type="ARBA" id="ARBA00023136"/>
    </source>
</evidence>
<dbReference type="AlphaFoldDB" id="A0A2G5DNR5"/>
<keyword evidence="5 10" id="KW-0256">Endoplasmic reticulum</keyword>
<comment type="function">
    <text evidence="10">Regulates also the sphingolipid metabolism.</text>
</comment>
<dbReference type="InParanoid" id="A0A2G5DNR5"/>
<evidence type="ECO:0000256" key="8">
    <source>
        <dbReference type="ARBA" id="ARBA00023098"/>
    </source>
</evidence>
<reference evidence="11 12" key="1">
    <citation type="submission" date="2017-09" db="EMBL/GenBank/DDBJ databases">
        <title>WGS assembly of Aquilegia coerulea Goldsmith.</title>
        <authorList>
            <person name="Hodges S."/>
            <person name="Kramer E."/>
            <person name="Nordborg M."/>
            <person name="Tomkins J."/>
            <person name="Borevitz J."/>
            <person name="Derieg N."/>
            <person name="Yan J."/>
            <person name="Mihaltcheva S."/>
            <person name="Hayes R.D."/>
            <person name="Rokhsar D."/>
        </authorList>
    </citation>
    <scope>NUCLEOTIDE SEQUENCE [LARGE SCALE GENOMIC DNA]</scope>
    <source>
        <strain evidence="12">cv. Goldsmith</strain>
    </source>
</reference>
<name>A0A2G5DNR5_AQUCA</name>
<dbReference type="EMBL" id="KZ305034">
    <property type="protein sequence ID" value="PIA45164.1"/>
    <property type="molecule type" value="Genomic_DNA"/>
</dbReference>
<evidence type="ECO:0000256" key="2">
    <source>
        <dbReference type="ARBA" id="ARBA00009187"/>
    </source>
</evidence>
<dbReference type="GO" id="GO:0016125">
    <property type="term" value="P:sterol metabolic process"/>
    <property type="evidence" value="ECO:0007669"/>
    <property type="project" value="UniProtKB-UniRule"/>
</dbReference>
<dbReference type="GO" id="GO:0032541">
    <property type="term" value="C:cortical endoplasmic reticulum"/>
    <property type="evidence" value="ECO:0007669"/>
    <property type="project" value="TreeGrafter"/>
</dbReference>
<evidence type="ECO:0000256" key="10">
    <source>
        <dbReference type="RuleBase" id="RU368065"/>
    </source>
</evidence>
<feature type="transmembrane region" description="Helical" evidence="10">
    <location>
        <begin position="208"/>
        <end position="226"/>
    </location>
</feature>
<keyword evidence="9 10" id="KW-0472">Membrane</keyword>
<evidence type="ECO:0000256" key="3">
    <source>
        <dbReference type="ARBA" id="ARBA00022448"/>
    </source>
</evidence>
<dbReference type="PANTHER" id="PTHR14467">
    <property type="entry name" value="ARV1"/>
    <property type="match status" value="1"/>
</dbReference>
<evidence type="ECO:0000256" key="6">
    <source>
        <dbReference type="ARBA" id="ARBA00022989"/>
    </source>
</evidence>
<dbReference type="Pfam" id="PF04161">
    <property type="entry name" value="Arv1"/>
    <property type="match status" value="1"/>
</dbReference>
<dbReference type="OrthoDB" id="2192830at2759"/>
<comment type="subcellular location">
    <subcellularLocation>
        <location evidence="1 10">Endoplasmic reticulum membrane</location>
        <topology evidence="1 10">Multi-pass membrane protein</topology>
    </subcellularLocation>
</comment>
<protein>
    <recommendedName>
        <fullName evidence="10">Protein ARV</fullName>
    </recommendedName>
</protein>
<evidence type="ECO:0000256" key="7">
    <source>
        <dbReference type="ARBA" id="ARBA00023055"/>
    </source>
</evidence>
<sequence length="235" mass="27446">MEFKCVHCGFKMKLLFIQYSPGNIRLMKCENCKEVADEYIECEIMILLIDLILQKRKAYSHLLFNTRDNVDFEGILWKLGVLHLLVDSCKILLLKECKDYWGSSRSFELSFLVLGKVLLGVILSNLAFICTLFLSTRILLTSFTEITSFKSVLLAIVVSSYFKIFLMAMMVYGCLLLSCPGLILALYCDLFWYLFFPVHLFYFTFTSYRFGSFHLLCLMSLTYLSYHPMQWLLEL</sequence>
<dbReference type="Proteomes" id="UP000230069">
    <property type="component" value="Unassembled WGS sequence"/>
</dbReference>
<evidence type="ECO:0000256" key="1">
    <source>
        <dbReference type="ARBA" id="ARBA00004477"/>
    </source>
</evidence>
<dbReference type="GO" id="GO:0097036">
    <property type="term" value="P:regulation of plasma membrane sterol distribution"/>
    <property type="evidence" value="ECO:0007669"/>
    <property type="project" value="UniProtKB-UniRule"/>
</dbReference>
<proteinExistence type="inferred from homology"/>
<dbReference type="STRING" id="218851.A0A2G5DNR5"/>
<evidence type="ECO:0000313" key="11">
    <source>
        <dbReference type="EMBL" id="PIA45164.1"/>
    </source>
</evidence>
<keyword evidence="12" id="KW-1185">Reference proteome</keyword>
<keyword evidence="6 10" id="KW-1133">Transmembrane helix</keyword>
<keyword evidence="7 10" id="KW-0445">Lipid transport</keyword>
<keyword evidence="8 10" id="KW-0443">Lipid metabolism</keyword>
<keyword evidence="10" id="KW-0746">Sphingolipid metabolism</keyword>
<organism evidence="11 12">
    <name type="scientific">Aquilegia coerulea</name>
    <name type="common">Rocky mountain columbine</name>
    <dbReference type="NCBI Taxonomy" id="218851"/>
    <lineage>
        <taxon>Eukaryota</taxon>
        <taxon>Viridiplantae</taxon>
        <taxon>Streptophyta</taxon>
        <taxon>Embryophyta</taxon>
        <taxon>Tracheophyta</taxon>
        <taxon>Spermatophyta</taxon>
        <taxon>Magnoliopsida</taxon>
        <taxon>Ranunculales</taxon>
        <taxon>Ranunculaceae</taxon>
        <taxon>Thalictroideae</taxon>
        <taxon>Aquilegia</taxon>
    </lineage>
</organism>
<feature type="transmembrane region" description="Helical" evidence="10">
    <location>
        <begin position="113"/>
        <end position="140"/>
    </location>
</feature>
<feature type="transmembrane region" description="Helical" evidence="10">
    <location>
        <begin position="182"/>
        <end position="202"/>
    </location>
</feature>
<dbReference type="FunCoup" id="A0A2G5DNR5">
    <property type="interactions" value="2697"/>
</dbReference>
<comment type="similarity">
    <text evidence="2 10">Belongs to the ARV1 family.</text>
</comment>
<evidence type="ECO:0000256" key="5">
    <source>
        <dbReference type="ARBA" id="ARBA00022824"/>
    </source>
</evidence>
<comment type="function">
    <text evidence="10">Mediator of sterol homeostasis involved in sterol uptake, trafficking and distribution into membranes.</text>
</comment>
<evidence type="ECO:0000256" key="4">
    <source>
        <dbReference type="ARBA" id="ARBA00022692"/>
    </source>
</evidence>
<accession>A0A2G5DNR5</accession>
<dbReference type="GO" id="GO:0005789">
    <property type="term" value="C:endoplasmic reticulum membrane"/>
    <property type="evidence" value="ECO:0007669"/>
    <property type="project" value="UniProtKB-SubCell"/>
</dbReference>
<dbReference type="GO" id="GO:0032366">
    <property type="term" value="P:intracellular sterol transport"/>
    <property type="evidence" value="ECO:0007669"/>
    <property type="project" value="UniProtKB-UniRule"/>
</dbReference>
<dbReference type="GO" id="GO:0005794">
    <property type="term" value="C:Golgi apparatus"/>
    <property type="evidence" value="ECO:0007669"/>
    <property type="project" value="TreeGrafter"/>
</dbReference>
<dbReference type="GO" id="GO:0006665">
    <property type="term" value="P:sphingolipid metabolic process"/>
    <property type="evidence" value="ECO:0007669"/>
    <property type="project" value="UniProtKB-UniRule"/>
</dbReference>